<comment type="caution">
    <text evidence="3">The sequence shown here is derived from an EMBL/GenBank/DDBJ whole genome shotgun (WGS) entry which is preliminary data.</text>
</comment>
<feature type="region of interest" description="Disordered" evidence="1">
    <location>
        <begin position="247"/>
        <end position="292"/>
    </location>
</feature>
<dbReference type="SMART" id="SM00507">
    <property type="entry name" value="HNHc"/>
    <property type="match status" value="1"/>
</dbReference>
<keyword evidence="4" id="KW-1185">Reference proteome</keyword>
<organism evidence="3 4">
    <name type="scientific">Corynebacterium guangdongense</name>
    <dbReference type="NCBI Taxonomy" id="1783348"/>
    <lineage>
        <taxon>Bacteria</taxon>
        <taxon>Bacillati</taxon>
        <taxon>Actinomycetota</taxon>
        <taxon>Actinomycetes</taxon>
        <taxon>Mycobacteriales</taxon>
        <taxon>Corynebacteriaceae</taxon>
        <taxon>Corynebacterium</taxon>
    </lineage>
</organism>
<feature type="compositionally biased region" description="Basic and acidic residues" evidence="1">
    <location>
        <begin position="473"/>
        <end position="484"/>
    </location>
</feature>
<dbReference type="Proteomes" id="UP001180840">
    <property type="component" value="Unassembled WGS sequence"/>
</dbReference>
<feature type="domain" description="HNH nuclease" evidence="2">
    <location>
        <begin position="382"/>
        <end position="434"/>
    </location>
</feature>
<dbReference type="Pfam" id="PF01844">
    <property type="entry name" value="HNH"/>
    <property type="match status" value="1"/>
</dbReference>
<dbReference type="RefSeq" id="WP_290195947.1">
    <property type="nucleotide sequence ID" value="NZ_CP047654.1"/>
</dbReference>
<name>A0ABU2A027_9CORY</name>
<protein>
    <recommendedName>
        <fullName evidence="2">HNH nuclease domain-containing protein</fullName>
    </recommendedName>
</protein>
<feature type="region of interest" description="Disordered" evidence="1">
    <location>
        <begin position="462"/>
        <end position="484"/>
    </location>
</feature>
<evidence type="ECO:0000259" key="2">
    <source>
        <dbReference type="SMART" id="SM00507"/>
    </source>
</evidence>
<gene>
    <name evidence="3" type="ORF">J2S39_002026</name>
</gene>
<dbReference type="CDD" id="cd00085">
    <property type="entry name" value="HNHc"/>
    <property type="match status" value="1"/>
</dbReference>
<sequence length="507" mass="55470">MSTTLIQAQETIRRIAHSADDTLVTELTATFGSFEQQRAHGLALLGELDARDMAPAQGSPDVSAWLATFFGQSERAAADYRTVARRLREAPRFLEHYLTGNLSYSNVRLALRYLTEENHDTVLDLALNLTHAQLRRELSGLPDNDDPPRPAERFTYSIDQETGWLRFSGQLNPEHGAAFLAALKIGELAGLRALKDTDVPADLSPAELLGHLDEKLAAEAVDDTPATSERPLSTDDVLTPPAEEHLSAATAAAADHDVPEDQRGGWEDDGGPPVDHSPGRRMVPAGRLGTRFGSPRARTRLMGLMSLAHIARSTPTSLVRAPGAEVHLIIGPDGLPRIPEHLGEEASRFLDTILNGMLQIHFQDPAGAIIASCRRSRVLPKKVEEALLTQWGHQCAGPGCPNTRFLEFHHIHRYAQGGPTDTVNLVLLCSGCHALVTEGTVTVHIDEHDPARIHFRYPGGRSFTSTRRGAPRRNPDADRYFEGPVPKGDEALLQRWDLDNLSFADLA</sequence>
<proteinExistence type="predicted"/>
<evidence type="ECO:0000256" key="1">
    <source>
        <dbReference type="SAM" id="MobiDB-lite"/>
    </source>
</evidence>
<accession>A0ABU2A027</accession>
<dbReference type="EMBL" id="JAVDXZ010000001">
    <property type="protein sequence ID" value="MDR7330350.1"/>
    <property type="molecule type" value="Genomic_DNA"/>
</dbReference>
<dbReference type="Gene3D" id="1.10.30.50">
    <property type="match status" value="1"/>
</dbReference>
<evidence type="ECO:0000313" key="4">
    <source>
        <dbReference type="Proteomes" id="UP001180840"/>
    </source>
</evidence>
<dbReference type="InterPro" id="IPR003615">
    <property type="entry name" value="HNH_nuc"/>
</dbReference>
<feature type="compositionally biased region" description="Basic and acidic residues" evidence="1">
    <location>
        <begin position="254"/>
        <end position="266"/>
    </location>
</feature>
<dbReference type="InterPro" id="IPR002711">
    <property type="entry name" value="HNH"/>
</dbReference>
<evidence type="ECO:0000313" key="3">
    <source>
        <dbReference type="EMBL" id="MDR7330350.1"/>
    </source>
</evidence>
<reference evidence="3" key="1">
    <citation type="submission" date="2023-07" db="EMBL/GenBank/DDBJ databases">
        <title>Sequencing the genomes of 1000 actinobacteria strains.</title>
        <authorList>
            <person name="Klenk H.-P."/>
        </authorList>
    </citation>
    <scope>NUCLEOTIDE SEQUENCE</scope>
    <source>
        <strain evidence="3">DSM 107476</strain>
    </source>
</reference>